<dbReference type="Gramene" id="Kaladp0052s0016.1.v1.1">
    <property type="protein sequence ID" value="Kaladp0052s0016.1.v1.1"/>
    <property type="gene ID" value="Kaladp0052s0016.v1.1"/>
</dbReference>
<dbReference type="Proteomes" id="UP000594263">
    <property type="component" value="Unplaced"/>
</dbReference>
<dbReference type="SUPFAM" id="SSF47336">
    <property type="entry name" value="ACP-like"/>
    <property type="match status" value="1"/>
</dbReference>
<dbReference type="InterPro" id="IPR009081">
    <property type="entry name" value="PP-bd_ACP"/>
</dbReference>
<sequence>MKIKKTKDGSRLSHYVIPFSNLPRASSPLAMAFVTAAYASPSALSFKLRSFPSFVARDFRISCAIKPETMNKGCAIVNKGLALPADTTVTGESNFATFGVDFIDTVEIVMSLEEFEISVEEENAQSIVTVQDATDLIEKLFEK</sequence>
<name>A0A7N0U2A5_KALFE</name>
<dbReference type="PANTHER" id="PTHR46153:SF20">
    <property type="entry name" value="ACYL CARRIER PROTEIN 2, CHLOROPLASTIC-RELATED"/>
    <property type="match status" value="1"/>
</dbReference>
<dbReference type="AlphaFoldDB" id="A0A7N0U2A5"/>
<feature type="domain" description="Carrier" evidence="2">
    <location>
        <begin position="67"/>
        <end position="141"/>
    </location>
</feature>
<dbReference type="PANTHER" id="PTHR46153">
    <property type="entry name" value="ACYL CARRIER PROTEIN"/>
    <property type="match status" value="1"/>
</dbReference>
<comment type="function">
    <text evidence="1">Carrier of the growing fatty acid chain in fatty acid biosynthesis.</text>
</comment>
<dbReference type="InterPro" id="IPR036736">
    <property type="entry name" value="ACP-like_sf"/>
</dbReference>
<dbReference type="PROSITE" id="PS50075">
    <property type="entry name" value="CARRIER"/>
    <property type="match status" value="1"/>
</dbReference>
<protein>
    <recommendedName>
        <fullName evidence="2">Carrier domain-containing protein</fullName>
    </recommendedName>
</protein>
<keyword evidence="4" id="KW-1185">Reference proteome</keyword>
<dbReference type="GO" id="GO:0000036">
    <property type="term" value="F:acyl carrier activity"/>
    <property type="evidence" value="ECO:0007669"/>
    <property type="project" value="InterPro"/>
</dbReference>
<reference evidence="3" key="1">
    <citation type="submission" date="2021-01" db="UniProtKB">
        <authorList>
            <consortium name="EnsemblPlants"/>
        </authorList>
    </citation>
    <scope>IDENTIFICATION</scope>
</reference>
<evidence type="ECO:0000256" key="1">
    <source>
        <dbReference type="ARBA" id="ARBA00003180"/>
    </source>
</evidence>
<dbReference type="EnsemblPlants" id="Kaladp0052s0016.1.v1.1">
    <property type="protein sequence ID" value="Kaladp0052s0016.1.v1.1"/>
    <property type="gene ID" value="Kaladp0052s0016.v1.1"/>
</dbReference>
<accession>A0A7N0U2A5</accession>
<evidence type="ECO:0000313" key="3">
    <source>
        <dbReference type="EnsemblPlants" id="Kaladp0052s0016.1.v1.1"/>
    </source>
</evidence>
<evidence type="ECO:0000313" key="4">
    <source>
        <dbReference type="Proteomes" id="UP000594263"/>
    </source>
</evidence>
<dbReference type="OMA" id="VCCAAKA"/>
<proteinExistence type="predicted"/>
<dbReference type="Gene3D" id="1.10.1200.10">
    <property type="entry name" value="ACP-like"/>
    <property type="match status" value="1"/>
</dbReference>
<evidence type="ECO:0000259" key="2">
    <source>
        <dbReference type="PROSITE" id="PS50075"/>
    </source>
</evidence>
<dbReference type="InterPro" id="IPR044813">
    <property type="entry name" value="ACP_chloroplastic"/>
</dbReference>
<organism evidence="3 4">
    <name type="scientific">Kalanchoe fedtschenkoi</name>
    <name type="common">Lavender scallops</name>
    <name type="synonym">South American air plant</name>
    <dbReference type="NCBI Taxonomy" id="63787"/>
    <lineage>
        <taxon>Eukaryota</taxon>
        <taxon>Viridiplantae</taxon>
        <taxon>Streptophyta</taxon>
        <taxon>Embryophyta</taxon>
        <taxon>Tracheophyta</taxon>
        <taxon>Spermatophyta</taxon>
        <taxon>Magnoliopsida</taxon>
        <taxon>eudicotyledons</taxon>
        <taxon>Gunneridae</taxon>
        <taxon>Pentapetalae</taxon>
        <taxon>Saxifragales</taxon>
        <taxon>Crassulaceae</taxon>
        <taxon>Kalanchoe</taxon>
    </lineage>
</organism>